<dbReference type="Proteomes" id="UP000197032">
    <property type="component" value="Unassembled WGS sequence"/>
</dbReference>
<proteinExistence type="predicted"/>
<keyword evidence="2" id="KW-1185">Reference proteome</keyword>
<organism evidence="1 2">
    <name type="scientific">Calderihabitans maritimus</name>
    <dbReference type="NCBI Taxonomy" id="1246530"/>
    <lineage>
        <taxon>Bacteria</taxon>
        <taxon>Bacillati</taxon>
        <taxon>Bacillota</taxon>
        <taxon>Clostridia</taxon>
        <taxon>Neomoorellales</taxon>
        <taxon>Calderihabitantaceae</taxon>
        <taxon>Calderihabitans</taxon>
    </lineage>
</organism>
<gene>
    <name evidence="1" type="ORF">KKC1_17950</name>
</gene>
<protein>
    <submittedName>
        <fullName evidence="1">Uncharacterized protein</fullName>
    </submittedName>
</protein>
<reference evidence="2" key="1">
    <citation type="journal article" date="2017" name="Appl. Environ. Microbiol.">
        <title>Genomic analysis of Calderihabitans maritimus KKC1, a thermophilic hydrogenogenic carboxydotrophic bacterium isolated from marine sediment.</title>
        <authorList>
            <person name="Omae K."/>
            <person name="Yoneda Y."/>
            <person name="Fukuyama Y."/>
            <person name="Yoshida T."/>
            <person name="Sako Y."/>
        </authorList>
    </citation>
    <scope>NUCLEOTIDE SEQUENCE [LARGE SCALE GENOMIC DNA]</scope>
    <source>
        <strain evidence="2">KKC1</strain>
    </source>
</reference>
<name>A0A1Z5HT00_9FIRM</name>
<comment type="caution">
    <text evidence="1">The sequence shown here is derived from an EMBL/GenBank/DDBJ whole genome shotgun (WGS) entry which is preliminary data.</text>
</comment>
<evidence type="ECO:0000313" key="2">
    <source>
        <dbReference type="Proteomes" id="UP000197032"/>
    </source>
</evidence>
<evidence type="ECO:0000313" key="1">
    <source>
        <dbReference type="EMBL" id="GAW92644.1"/>
    </source>
</evidence>
<dbReference type="EMBL" id="BDGJ01000088">
    <property type="protein sequence ID" value="GAW92644.1"/>
    <property type="molecule type" value="Genomic_DNA"/>
</dbReference>
<sequence>MAFTQENSLAKGLTAGVNAINPELVWPYLYFHEAFQAKISITFEPSYVPAQAVWTPQPAPLLTVVTL</sequence>
<accession>A0A1Z5HT00</accession>
<dbReference type="AlphaFoldDB" id="A0A1Z5HT00"/>